<feature type="chain" id="PRO_5042532695" evidence="1">
    <location>
        <begin position="22"/>
        <end position="147"/>
    </location>
</feature>
<gene>
    <name evidence="2" type="ORF">QBC47DRAFT_356128</name>
</gene>
<evidence type="ECO:0000313" key="2">
    <source>
        <dbReference type="EMBL" id="KAK1761002.1"/>
    </source>
</evidence>
<feature type="signal peptide" evidence="1">
    <location>
        <begin position="1"/>
        <end position="21"/>
    </location>
</feature>
<sequence length="147" mass="15263">MKTTASTVLGLAALFASATTAAPSPVSCTFGTYRCTTPNTGIEICNILGQWELVGPCPSGTACSDLPQNGFELPFCTATAVHKEKRNGRPGNGSPGEHCDVAGQYQCFGAYAIQVCNTSNVLEKVGDCPARSHCENLNGIPFCVASV</sequence>
<reference evidence="2" key="1">
    <citation type="submission" date="2023-06" db="EMBL/GenBank/DDBJ databases">
        <title>Genome-scale phylogeny and comparative genomics of the fungal order Sordariales.</title>
        <authorList>
            <consortium name="Lawrence Berkeley National Laboratory"/>
            <person name="Hensen N."/>
            <person name="Bonometti L."/>
            <person name="Westerberg I."/>
            <person name="Brannstrom I.O."/>
            <person name="Guillou S."/>
            <person name="Cros-Aarteil S."/>
            <person name="Calhoun S."/>
            <person name="Haridas S."/>
            <person name="Kuo A."/>
            <person name="Mondo S."/>
            <person name="Pangilinan J."/>
            <person name="Riley R."/>
            <person name="Labutti K."/>
            <person name="Andreopoulos B."/>
            <person name="Lipzen A."/>
            <person name="Chen C."/>
            <person name="Yanf M."/>
            <person name="Daum C."/>
            <person name="Ng V."/>
            <person name="Clum A."/>
            <person name="Steindorff A."/>
            <person name="Ohm R."/>
            <person name="Martin F."/>
            <person name="Silar P."/>
            <person name="Natvig D."/>
            <person name="Lalanne C."/>
            <person name="Gautier V."/>
            <person name="Ament-Velasquez S.L."/>
            <person name="Kruys A."/>
            <person name="Hutchinson M.I."/>
            <person name="Powell A.J."/>
            <person name="Barry K."/>
            <person name="Miller A.N."/>
            <person name="Grigoriev I.V."/>
            <person name="Debuchy R."/>
            <person name="Gladieux P."/>
            <person name="Thoren M.H."/>
            <person name="Johannesson H."/>
        </authorList>
    </citation>
    <scope>NUCLEOTIDE SEQUENCE</scope>
    <source>
        <strain evidence="2">PSN4</strain>
    </source>
</reference>
<dbReference type="AlphaFoldDB" id="A0AAJ0BQ91"/>
<accession>A0AAJ0BQ91</accession>
<evidence type="ECO:0000313" key="3">
    <source>
        <dbReference type="Proteomes" id="UP001239445"/>
    </source>
</evidence>
<proteinExistence type="predicted"/>
<dbReference type="Proteomes" id="UP001239445">
    <property type="component" value="Unassembled WGS sequence"/>
</dbReference>
<organism evidence="2 3">
    <name type="scientific">Echria macrotheca</name>
    <dbReference type="NCBI Taxonomy" id="438768"/>
    <lineage>
        <taxon>Eukaryota</taxon>
        <taxon>Fungi</taxon>
        <taxon>Dikarya</taxon>
        <taxon>Ascomycota</taxon>
        <taxon>Pezizomycotina</taxon>
        <taxon>Sordariomycetes</taxon>
        <taxon>Sordariomycetidae</taxon>
        <taxon>Sordariales</taxon>
        <taxon>Schizotheciaceae</taxon>
        <taxon>Echria</taxon>
    </lineage>
</organism>
<comment type="caution">
    <text evidence="2">The sequence shown here is derived from an EMBL/GenBank/DDBJ whole genome shotgun (WGS) entry which is preliminary data.</text>
</comment>
<name>A0AAJ0BQ91_9PEZI</name>
<dbReference type="EMBL" id="MU839827">
    <property type="protein sequence ID" value="KAK1761002.1"/>
    <property type="molecule type" value="Genomic_DNA"/>
</dbReference>
<keyword evidence="1" id="KW-0732">Signal</keyword>
<keyword evidence="3" id="KW-1185">Reference proteome</keyword>
<evidence type="ECO:0000256" key="1">
    <source>
        <dbReference type="SAM" id="SignalP"/>
    </source>
</evidence>
<protein>
    <submittedName>
        <fullName evidence="2">Uncharacterized protein</fullName>
    </submittedName>
</protein>